<evidence type="ECO:0000256" key="6">
    <source>
        <dbReference type="PIRSR" id="PIRSR000445-2"/>
    </source>
</evidence>
<dbReference type="InterPro" id="IPR018214">
    <property type="entry name" value="GluRdtase_CS"/>
</dbReference>
<comment type="domain">
    <text evidence="4">Possesses an unusual extended V-shaped dimeric structure with each monomer consisting of three distinct domains arranged along a curved 'spinal' alpha-helix. The N-terminal catalytic domain specifically recognizes the glutamate moiety of the substrate. The second domain is the NADPH-binding domain, and the third C-terminal domain is responsible for dimerization.</text>
</comment>
<feature type="binding site" evidence="4 6">
    <location>
        <begin position="106"/>
        <end position="108"/>
    </location>
    <ligand>
        <name>substrate</name>
    </ligand>
</feature>
<evidence type="ECO:0000259" key="9">
    <source>
        <dbReference type="Pfam" id="PF05201"/>
    </source>
</evidence>
<protein>
    <recommendedName>
        <fullName evidence="4">Glutamyl-tRNA reductase</fullName>
        <shortName evidence="4">GluTR</shortName>
        <ecNumber evidence="4">1.2.1.70</ecNumber>
    </recommendedName>
</protein>
<dbReference type="Pfam" id="PF01488">
    <property type="entry name" value="Shikimate_DH"/>
    <property type="match status" value="1"/>
</dbReference>
<dbReference type="PIRSF" id="PIRSF000445">
    <property type="entry name" value="4pyrrol_synth_GluRdtase"/>
    <property type="match status" value="1"/>
</dbReference>
<dbReference type="PANTHER" id="PTHR43013">
    <property type="entry name" value="GLUTAMYL-TRNA REDUCTASE"/>
    <property type="match status" value="1"/>
</dbReference>
<comment type="similarity">
    <text evidence="4">Belongs to the glutamyl-tRNA reductase family.</text>
</comment>
<dbReference type="InterPro" id="IPR000343">
    <property type="entry name" value="4pyrrol_synth_GluRdtase"/>
</dbReference>
<keyword evidence="1 4" id="KW-0521">NADP</keyword>
<evidence type="ECO:0000256" key="5">
    <source>
        <dbReference type="PIRSR" id="PIRSR000445-1"/>
    </source>
</evidence>
<gene>
    <name evidence="4" type="primary">hemA</name>
    <name evidence="10" type="ORF">SAMN02910377_01881</name>
</gene>
<dbReference type="SUPFAM" id="SSF69742">
    <property type="entry name" value="Glutamyl tRNA-reductase catalytic, N-terminal domain"/>
    <property type="match status" value="1"/>
</dbReference>
<dbReference type="SUPFAM" id="SSF51735">
    <property type="entry name" value="NAD(P)-binding Rossmann-fold domains"/>
    <property type="match status" value="1"/>
</dbReference>
<comment type="pathway">
    <text evidence="4">Porphyrin-containing compound metabolism; protoporphyrin-IX biosynthesis; 5-aminolevulinate from L-glutamyl-tRNA(Glu): step 1/2.</text>
</comment>
<evidence type="ECO:0000256" key="7">
    <source>
        <dbReference type="PIRSR" id="PIRSR000445-4"/>
    </source>
</evidence>
<dbReference type="RefSeq" id="WP_074791310.1">
    <property type="nucleotide sequence ID" value="NZ_FNZX01000011.1"/>
</dbReference>
<dbReference type="Gene3D" id="3.40.50.720">
    <property type="entry name" value="NAD(P)-binding Rossmann-like Domain"/>
    <property type="match status" value="1"/>
</dbReference>
<evidence type="ECO:0000256" key="1">
    <source>
        <dbReference type="ARBA" id="ARBA00022857"/>
    </source>
</evidence>
<dbReference type="UniPathway" id="UPA00251">
    <property type="reaction ID" value="UER00316"/>
</dbReference>
<dbReference type="AlphaFoldDB" id="A0A1H7K1A8"/>
<evidence type="ECO:0000256" key="2">
    <source>
        <dbReference type="ARBA" id="ARBA00023002"/>
    </source>
</evidence>
<dbReference type="EC" id="1.2.1.70" evidence="4"/>
<keyword evidence="3 4" id="KW-0627">Porphyrin biosynthesis</keyword>
<feature type="site" description="Important for activity" evidence="4 7">
    <location>
        <position position="91"/>
    </location>
</feature>
<dbReference type="GO" id="GO:0019353">
    <property type="term" value="P:protoporphyrinogen IX biosynthetic process from glutamate"/>
    <property type="evidence" value="ECO:0007669"/>
    <property type="project" value="TreeGrafter"/>
</dbReference>
<dbReference type="EMBL" id="FNZX01000011">
    <property type="protein sequence ID" value="SEK80711.1"/>
    <property type="molecule type" value="Genomic_DNA"/>
</dbReference>
<dbReference type="HAMAP" id="MF_00087">
    <property type="entry name" value="Glu_tRNA_reductase"/>
    <property type="match status" value="1"/>
</dbReference>
<evidence type="ECO:0000313" key="10">
    <source>
        <dbReference type="EMBL" id="SEK80711.1"/>
    </source>
</evidence>
<name>A0A1H7K1A8_9FIRM</name>
<keyword evidence="2 4" id="KW-0560">Oxidoreductase</keyword>
<accession>A0A1H7K1A8</accession>
<comment type="catalytic activity">
    <reaction evidence="4">
        <text>(S)-4-amino-5-oxopentanoate + tRNA(Glu) + NADP(+) = L-glutamyl-tRNA(Glu) + NADPH + H(+)</text>
        <dbReference type="Rhea" id="RHEA:12344"/>
        <dbReference type="Rhea" id="RHEA-COMP:9663"/>
        <dbReference type="Rhea" id="RHEA-COMP:9680"/>
        <dbReference type="ChEBI" id="CHEBI:15378"/>
        <dbReference type="ChEBI" id="CHEBI:57501"/>
        <dbReference type="ChEBI" id="CHEBI:57783"/>
        <dbReference type="ChEBI" id="CHEBI:58349"/>
        <dbReference type="ChEBI" id="CHEBI:78442"/>
        <dbReference type="ChEBI" id="CHEBI:78520"/>
        <dbReference type="EC" id="1.2.1.70"/>
    </reaction>
</comment>
<feature type="binding site" evidence="4 6">
    <location>
        <begin position="46"/>
        <end position="49"/>
    </location>
    <ligand>
        <name>substrate</name>
    </ligand>
</feature>
<comment type="function">
    <text evidence="4">Catalyzes the NADPH-dependent reduction of glutamyl-tRNA(Glu) to glutamate 1-semialdehyde (GSA).</text>
</comment>
<dbReference type="PANTHER" id="PTHR43013:SF1">
    <property type="entry name" value="GLUTAMYL-TRNA REDUCTASE"/>
    <property type="match status" value="1"/>
</dbReference>
<comment type="miscellaneous">
    <text evidence="4">During catalysis, the active site Cys acts as a nucleophile attacking the alpha-carbonyl group of tRNA-bound glutamate with the formation of a thioester intermediate between enzyme and glutamate, and the concomitant release of tRNA(Glu). The thioester intermediate is finally reduced by direct hydride transfer from NADPH, to form the product GSA.</text>
</comment>
<dbReference type="PROSITE" id="PS00747">
    <property type="entry name" value="GLUTR"/>
    <property type="match status" value="1"/>
</dbReference>
<dbReference type="Proteomes" id="UP000182321">
    <property type="component" value="Unassembled WGS sequence"/>
</dbReference>
<evidence type="ECO:0000256" key="4">
    <source>
        <dbReference type="HAMAP-Rule" id="MF_00087"/>
    </source>
</evidence>
<proteinExistence type="inferred from homology"/>
<evidence type="ECO:0000259" key="8">
    <source>
        <dbReference type="Pfam" id="PF01488"/>
    </source>
</evidence>
<dbReference type="InterPro" id="IPR015895">
    <property type="entry name" value="4pyrrol_synth_GluRdtase_N"/>
</dbReference>
<sequence>MFVVSLNHKKANAQFREKLSFDEEKKLVFLNKLKEIGFEECIYLSTCNRCEVYGVGKASKVIAVLAEMADLDIDELKEQLLFFDGNGAVSHLFHVAAGFDSMVLGEDEILRQIKAAYKYSKDNGYTEYQLNTIFQAAIKCAKKIKTKTRLSKTSVSIASLAATKIHHYKPGMKKVMIMGATGDTGNKVMLNLLSYGDCQIYATKHIHHISNPNARSIPYSERYDYIKDMDVIVSATRGPHYTVTYGQLKNIQLDDKERLFVDLAVPRDMDEDIVNIKGSKLITIDDFTAIAKENNKLKSKEKESGESIIEDEMDSLIKELTFHDNREAFEDMKKSRKEDFEHFVYKFKDLATSEEFESFINVLNKMQEVENETI</sequence>
<dbReference type="GO" id="GO:0050661">
    <property type="term" value="F:NADP binding"/>
    <property type="evidence" value="ECO:0007669"/>
    <property type="project" value="InterPro"/>
</dbReference>
<feature type="domain" description="Glutamyl-tRNA reductase N-terminal" evidence="9">
    <location>
        <begin position="4"/>
        <end position="148"/>
    </location>
</feature>
<feature type="binding site" evidence="4">
    <location>
        <begin position="180"/>
        <end position="185"/>
    </location>
    <ligand>
        <name>NADP(+)</name>
        <dbReference type="ChEBI" id="CHEBI:58349"/>
    </ligand>
</feature>
<dbReference type="InterPro" id="IPR006151">
    <property type="entry name" value="Shikm_DH/Glu-tRNA_Rdtase"/>
</dbReference>
<feature type="domain" description="Quinate/shikimate 5-dehydrogenase/glutamyl-tRNA reductase" evidence="8">
    <location>
        <begin position="171"/>
        <end position="289"/>
    </location>
</feature>
<dbReference type="NCBIfam" id="TIGR01035">
    <property type="entry name" value="hemA"/>
    <property type="match status" value="1"/>
</dbReference>
<keyword evidence="11" id="KW-1185">Reference proteome</keyword>
<dbReference type="InterPro" id="IPR036291">
    <property type="entry name" value="NAD(P)-bd_dom_sf"/>
</dbReference>
<dbReference type="GO" id="GO:0008883">
    <property type="term" value="F:glutamyl-tRNA reductase activity"/>
    <property type="evidence" value="ECO:0007669"/>
    <property type="project" value="UniProtKB-UniRule"/>
</dbReference>
<feature type="binding site" evidence="4 6">
    <location>
        <position position="101"/>
    </location>
    <ligand>
        <name>substrate</name>
    </ligand>
</feature>
<evidence type="ECO:0000313" key="11">
    <source>
        <dbReference type="Proteomes" id="UP000182321"/>
    </source>
</evidence>
<evidence type="ECO:0000256" key="3">
    <source>
        <dbReference type="ARBA" id="ARBA00023244"/>
    </source>
</evidence>
<organism evidence="10 11">
    <name type="scientific">Pseudobutyrivibrio ruminis</name>
    <dbReference type="NCBI Taxonomy" id="46206"/>
    <lineage>
        <taxon>Bacteria</taxon>
        <taxon>Bacillati</taxon>
        <taxon>Bacillota</taxon>
        <taxon>Clostridia</taxon>
        <taxon>Lachnospirales</taxon>
        <taxon>Lachnospiraceae</taxon>
        <taxon>Pseudobutyrivibrio</taxon>
    </lineage>
</organism>
<feature type="binding site" evidence="4 6">
    <location>
        <position position="112"/>
    </location>
    <ligand>
        <name>substrate</name>
    </ligand>
</feature>
<dbReference type="InterPro" id="IPR036343">
    <property type="entry name" value="GluRdtase_N_sf"/>
</dbReference>
<dbReference type="Pfam" id="PF05201">
    <property type="entry name" value="GlutR_N"/>
    <property type="match status" value="1"/>
</dbReference>
<reference evidence="11" key="1">
    <citation type="submission" date="2016-10" db="EMBL/GenBank/DDBJ databases">
        <authorList>
            <person name="Varghese N."/>
        </authorList>
    </citation>
    <scope>NUCLEOTIDE SEQUENCE [LARGE SCALE GENOMIC DNA]</scope>
    <source>
        <strain evidence="11">ACV-9</strain>
    </source>
</reference>
<dbReference type="Gene3D" id="3.30.460.30">
    <property type="entry name" value="Glutamyl-tRNA reductase, N-terminal domain"/>
    <property type="match status" value="1"/>
</dbReference>
<feature type="active site" description="Nucleophile" evidence="4 5">
    <location>
        <position position="47"/>
    </location>
</feature>
<comment type="subunit">
    <text evidence="4">Homodimer.</text>
</comment>
<dbReference type="FunFam" id="3.30.460.30:FF:000001">
    <property type="entry name" value="Glutamyl-tRNA reductase"/>
    <property type="match status" value="1"/>
</dbReference>